<dbReference type="Pfam" id="PF00300">
    <property type="entry name" value="His_Phos_1"/>
    <property type="match status" value="1"/>
</dbReference>
<dbReference type="GO" id="GO:0005737">
    <property type="term" value="C:cytoplasm"/>
    <property type="evidence" value="ECO:0007669"/>
    <property type="project" value="InterPro"/>
</dbReference>
<sequence length="167" mass="18613">MDELTILRHGITVEHGTPGIPDDDRPLTPKGEKRMREIAAGLAEIGLELDKIVTSPLPRARRTAEIVAEALDLEDRLETADVLRAGGAAQSVVDWLRDRRDARLMIVGHNPMLDELLSLLVLGDPHALPFSLKKGAAAALRRWTENPDRFDLAWLAPPRLLRRKEDD</sequence>
<evidence type="ECO:0000313" key="3">
    <source>
        <dbReference type="Proteomes" id="UP000186309"/>
    </source>
</evidence>
<dbReference type="STRING" id="1387353.BSF38_00080"/>
<gene>
    <name evidence="2" type="primary">sixA</name>
    <name evidence="2" type="ORF">BSF38_00080</name>
</gene>
<dbReference type="PANTHER" id="PTHR20935:SF0">
    <property type="entry name" value="SERINE_THREONINE-PROTEIN PHOSPHATASE PGAM5, MITOCHONDRIAL"/>
    <property type="match status" value="1"/>
</dbReference>
<proteinExistence type="predicted"/>
<evidence type="ECO:0000256" key="1">
    <source>
        <dbReference type="ARBA" id="ARBA00022801"/>
    </source>
</evidence>
<reference evidence="3" key="1">
    <citation type="submission" date="2016-12" db="EMBL/GenBank/DDBJ databases">
        <title>Comparative genomics of four Isosphaeraceae planctomycetes: a common pool of plasmids and glycoside hydrolase genes.</title>
        <authorList>
            <person name="Ivanova A."/>
        </authorList>
    </citation>
    <scope>NUCLEOTIDE SEQUENCE [LARGE SCALE GENOMIC DNA]</scope>
    <source>
        <strain evidence="3">PX4</strain>
    </source>
</reference>
<dbReference type="EMBL" id="CP019082">
    <property type="protein sequence ID" value="APW58680.1"/>
    <property type="molecule type" value="Genomic_DNA"/>
</dbReference>
<keyword evidence="1 2" id="KW-0378">Hydrolase</keyword>
<dbReference type="InterPro" id="IPR004449">
    <property type="entry name" value="SixA"/>
</dbReference>
<accession>A0A1U7CIA9</accession>
<dbReference type="OrthoDB" id="280692at2"/>
<dbReference type="InterPro" id="IPR013078">
    <property type="entry name" value="His_Pase_superF_clade-1"/>
</dbReference>
<dbReference type="CDD" id="cd07067">
    <property type="entry name" value="HP_PGM_like"/>
    <property type="match status" value="1"/>
</dbReference>
<dbReference type="InterPro" id="IPR029033">
    <property type="entry name" value="His_PPase_superfam"/>
</dbReference>
<dbReference type="Proteomes" id="UP000186309">
    <property type="component" value="Chromosome"/>
</dbReference>
<protein>
    <submittedName>
        <fullName evidence="2">Phosphohistidine phosphatase SixA</fullName>
        <ecNumber evidence="2">3.1.3.-</ecNumber>
    </submittedName>
</protein>
<organism evidence="2 3">
    <name type="scientific">Paludisphaera borealis</name>
    <dbReference type="NCBI Taxonomy" id="1387353"/>
    <lineage>
        <taxon>Bacteria</taxon>
        <taxon>Pseudomonadati</taxon>
        <taxon>Planctomycetota</taxon>
        <taxon>Planctomycetia</taxon>
        <taxon>Isosphaerales</taxon>
        <taxon>Isosphaeraceae</taxon>
        <taxon>Paludisphaera</taxon>
    </lineage>
</organism>
<evidence type="ECO:0000313" key="2">
    <source>
        <dbReference type="EMBL" id="APW58680.1"/>
    </source>
</evidence>
<dbReference type="RefSeq" id="WP_076342960.1">
    <property type="nucleotide sequence ID" value="NZ_CP019082.1"/>
</dbReference>
<dbReference type="SUPFAM" id="SSF53254">
    <property type="entry name" value="Phosphoglycerate mutase-like"/>
    <property type="match status" value="1"/>
</dbReference>
<dbReference type="InterPro" id="IPR051021">
    <property type="entry name" value="Mito_Ser/Thr_phosphatase"/>
</dbReference>
<dbReference type="GO" id="GO:0101006">
    <property type="term" value="F:protein histidine phosphatase activity"/>
    <property type="evidence" value="ECO:0007669"/>
    <property type="project" value="InterPro"/>
</dbReference>
<dbReference type="SMART" id="SM00855">
    <property type="entry name" value="PGAM"/>
    <property type="match status" value="1"/>
</dbReference>
<name>A0A1U7CIA9_9BACT</name>
<dbReference type="PANTHER" id="PTHR20935">
    <property type="entry name" value="PHOSPHOGLYCERATE MUTASE-RELATED"/>
    <property type="match status" value="1"/>
</dbReference>
<dbReference type="NCBIfam" id="TIGR00249">
    <property type="entry name" value="sixA"/>
    <property type="match status" value="1"/>
</dbReference>
<keyword evidence="3" id="KW-1185">Reference proteome</keyword>
<dbReference type="KEGG" id="pbor:BSF38_00080"/>
<dbReference type="EC" id="3.1.3.-" evidence="2"/>
<dbReference type="Gene3D" id="3.40.50.1240">
    <property type="entry name" value="Phosphoglycerate mutase-like"/>
    <property type="match status" value="1"/>
</dbReference>
<dbReference type="AlphaFoldDB" id="A0A1U7CIA9"/>